<dbReference type="EMBL" id="JACSQQ010000005">
    <property type="protein sequence ID" value="MBD7949712.1"/>
    <property type="molecule type" value="Genomic_DNA"/>
</dbReference>
<dbReference type="InterPro" id="IPR010982">
    <property type="entry name" value="Lambda_DNA-bd_dom_sf"/>
</dbReference>
<dbReference type="SUPFAM" id="SSF47413">
    <property type="entry name" value="lambda repressor-like DNA-binding domains"/>
    <property type="match status" value="1"/>
</dbReference>
<feature type="region of interest" description="Disordered" evidence="1">
    <location>
        <begin position="89"/>
        <end position="137"/>
    </location>
</feature>
<comment type="caution">
    <text evidence="3">The sequence shown here is derived from an EMBL/GenBank/DDBJ whole genome shotgun (WGS) entry which is preliminary data.</text>
</comment>
<dbReference type="SMART" id="SM00530">
    <property type="entry name" value="HTH_XRE"/>
    <property type="match status" value="1"/>
</dbReference>
<reference evidence="3 4" key="1">
    <citation type="submission" date="2020-08" db="EMBL/GenBank/DDBJ databases">
        <title>A Genomic Blueprint of the Chicken Gut Microbiome.</title>
        <authorList>
            <person name="Gilroy R."/>
            <person name="Ravi A."/>
            <person name="Getino M."/>
            <person name="Pursley I."/>
            <person name="Horton D.L."/>
            <person name="Alikhan N.-F."/>
            <person name="Baker D."/>
            <person name="Gharbi K."/>
            <person name="Hall N."/>
            <person name="Watson M."/>
            <person name="Adriaenssens E.M."/>
            <person name="Foster-Nyarko E."/>
            <person name="Jarju S."/>
            <person name="Secka A."/>
            <person name="Antonio M."/>
            <person name="Oren A."/>
            <person name="Chaudhuri R."/>
            <person name="La Ragione R.M."/>
            <person name="Hildebrand F."/>
            <person name="Pallen M.J."/>
        </authorList>
    </citation>
    <scope>NUCLEOTIDE SEQUENCE [LARGE SCALE GENOMIC DNA]</scope>
    <source>
        <strain evidence="3 4">Sa4CUA1</strain>
    </source>
</reference>
<organism evidence="3 4">
    <name type="scientific">Oerskovia rustica</name>
    <dbReference type="NCBI Taxonomy" id="2762237"/>
    <lineage>
        <taxon>Bacteria</taxon>
        <taxon>Bacillati</taxon>
        <taxon>Actinomycetota</taxon>
        <taxon>Actinomycetes</taxon>
        <taxon>Micrococcales</taxon>
        <taxon>Cellulomonadaceae</taxon>
        <taxon>Oerskovia</taxon>
    </lineage>
</organism>
<dbReference type="RefSeq" id="WP_191795130.1">
    <property type="nucleotide sequence ID" value="NZ_JACSQQ010000005.1"/>
</dbReference>
<sequence length="145" mass="15549">MAAAGQVVLFERRTAEPLLRHVVGGILRAERTEQARTLLDVALAAQVSTAYLSEVERGRKEASSEVLAAICRALGLRVVDLLARSQDEFDAEANRRAGAERRSRSAQPRAVRELHALAASPRRSAPPARSVTSGTPTTTVLLLAA</sequence>
<name>A0ABR8RPJ2_9CELL</name>
<dbReference type="Proteomes" id="UP000641803">
    <property type="component" value="Unassembled WGS sequence"/>
</dbReference>
<evidence type="ECO:0000313" key="3">
    <source>
        <dbReference type="EMBL" id="MBD7949712.1"/>
    </source>
</evidence>
<dbReference type="PROSITE" id="PS50943">
    <property type="entry name" value="HTH_CROC1"/>
    <property type="match status" value="1"/>
</dbReference>
<feature type="compositionally biased region" description="Low complexity" evidence="1">
    <location>
        <begin position="118"/>
        <end position="130"/>
    </location>
</feature>
<dbReference type="CDD" id="cd00093">
    <property type="entry name" value="HTH_XRE"/>
    <property type="match status" value="1"/>
</dbReference>
<evidence type="ECO:0000259" key="2">
    <source>
        <dbReference type="PROSITE" id="PS50943"/>
    </source>
</evidence>
<dbReference type="Pfam" id="PF01381">
    <property type="entry name" value="HTH_3"/>
    <property type="match status" value="1"/>
</dbReference>
<evidence type="ECO:0000256" key="1">
    <source>
        <dbReference type="SAM" id="MobiDB-lite"/>
    </source>
</evidence>
<protein>
    <submittedName>
        <fullName evidence="3">Helix-turn-helix transcriptional regulator</fullName>
    </submittedName>
</protein>
<proteinExistence type="predicted"/>
<dbReference type="Gene3D" id="1.10.260.40">
    <property type="entry name" value="lambda repressor-like DNA-binding domains"/>
    <property type="match status" value="1"/>
</dbReference>
<feature type="domain" description="HTH cro/C1-type" evidence="2">
    <location>
        <begin position="27"/>
        <end position="81"/>
    </location>
</feature>
<evidence type="ECO:0000313" key="4">
    <source>
        <dbReference type="Proteomes" id="UP000641803"/>
    </source>
</evidence>
<gene>
    <name evidence="3" type="ORF">H9652_04720</name>
</gene>
<feature type="compositionally biased region" description="Basic and acidic residues" evidence="1">
    <location>
        <begin position="92"/>
        <end position="103"/>
    </location>
</feature>
<keyword evidence="4" id="KW-1185">Reference proteome</keyword>
<dbReference type="InterPro" id="IPR001387">
    <property type="entry name" value="Cro/C1-type_HTH"/>
</dbReference>
<accession>A0ABR8RPJ2</accession>